<dbReference type="EMBL" id="HBHK01012605">
    <property type="protein sequence ID" value="CAD9683054.1"/>
    <property type="molecule type" value="Transcribed_RNA"/>
</dbReference>
<feature type="transmembrane region" description="Helical" evidence="6">
    <location>
        <begin position="146"/>
        <end position="165"/>
    </location>
</feature>
<feature type="transmembrane region" description="Helical" evidence="6">
    <location>
        <begin position="38"/>
        <end position="58"/>
    </location>
</feature>
<feature type="transmembrane region" description="Helical" evidence="6">
    <location>
        <begin position="364"/>
        <end position="387"/>
    </location>
</feature>
<feature type="transmembrane region" description="Helical" evidence="6">
    <location>
        <begin position="275"/>
        <end position="294"/>
    </location>
</feature>
<feature type="transmembrane region" description="Helical" evidence="6">
    <location>
        <begin position="7"/>
        <end position="32"/>
    </location>
</feature>
<dbReference type="SUPFAM" id="SSF103473">
    <property type="entry name" value="MFS general substrate transporter"/>
    <property type="match status" value="1"/>
</dbReference>
<feature type="transmembrane region" description="Helical" evidence="6">
    <location>
        <begin position="70"/>
        <end position="89"/>
    </location>
</feature>
<reference evidence="7" key="1">
    <citation type="submission" date="2021-01" db="EMBL/GenBank/DDBJ databases">
        <authorList>
            <person name="Corre E."/>
            <person name="Pelletier E."/>
            <person name="Niang G."/>
            <person name="Scheremetjew M."/>
            <person name="Finn R."/>
            <person name="Kale V."/>
            <person name="Holt S."/>
            <person name="Cochrane G."/>
            <person name="Meng A."/>
            <person name="Brown T."/>
            <person name="Cohen L."/>
        </authorList>
    </citation>
    <scope>NUCLEOTIDE SEQUENCE</scope>
    <source>
        <strain evidence="7">NY070348D</strain>
    </source>
</reference>
<keyword evidence="5 6" id="KW-0472">Membrane</keyword>
<evidence type="ECO:0000256" key="1">
    <source>
        <dbReference type="ARBA" id="ARBA00004141"/>
    </source>
</evidence>
<dbReference type="PANTHER" id="PTHR19432">
    <property type="entry name" value="SUGAR TRANSPORTER"/>
    <property type="match status" value="1"/>
</dbReference>
<dbReference type="AlphaFoldDB" id="A0A7S2WDT9"/>
<keyword evidence="3 6" id="KW-0812">Transmembrane</keyword>
<dbReference type="GO" id="GO:0008506">
    <property type="term" value="F:sucrose:proton symporter activity"/>
    <property type="evidence" value="ECO:0007669"/>
    <property type="project" value="TreeGrafter"/>
</dbReference>
<proteinExistence type="predicted"/>
<feature type="transmembrane region" description="Helical" evidence="6">
    <location>
        <begin position="232"/>
        <end position="255"/>
    </location>
</feature>
<organism evidence="7">
    <name type="scientific">Mucochytrium quahogii</name>
    <dbReference type="NCBI Taxonomy" id="96639"/>
    <lineage>
        <taxon>Eukaryota</taxon>
        <taxon>Sar</taxon>
        <taxon>Stramenopiles</taxon>
        <taxon>Bigyra</taxon>
        <taxon>Labyrinthulomycetes</taxon>
        <taxon>Thraustochytrida</taxon>
        <taxon>Thraustochytriidae</taxon>
        <taxon>Mucochytrium</taxon>
    </lineage>
</organism>
<comment type="subcellular location">
    <subcellularLocation>
        <location evidence="1">Membrane</location>
        <topology evidence="1">Multi-pass membrane protein</topology>
    </subcellularLocation>
</comment>
<dbReference type="Pfam" id="PF07690">
    <property type="entry name" value="MFS_1"/>
    <property type="match status" value="1"/>
</dbReference>
<gene>
    <name evidence="7" type="ORF">QSP1433_LOCUS7933</name>
</gene>
<name>A0A7S2WDT9_9STRA</name>
<sequence>MSGARPIGLIGAAVEFTWAIQEAVLIPYLLWLDVPLEYASLAFMVSSLVAICFQPLLGRWLDYAARRKPFVVGLAVLGASGMLLFMMSVEITGDKAFVAVLVGFVLSDVCHDSLLIPGRAMIEDLCEHRGDKVRNRLNVMFSQFQMFGRVFSLTIGAFPVELYILPDTWFVNIPRTDKNEPALHMIGLMICAFTFLVSSVLLLLLLSPAEGVHALDETTALLKDKDVHIDPMFFRIMLVVHFCGWIGCMIQVFYWTSFIDETKKLDCFGLVELNTSYLGLCFGSLVSLASSFMLESANKQFGAVNVYFLAQLINFSSFFLLQWTGNSNGSIIVGGLIGLFYAAHQNNIFVILHTDEGDDEHTGWTVSLISSAMPAAQVIVGFSSGYLLENIFQGDFLRFFLALGVAGLVVDTFCFIFTRFYVQAN</sequence>
<protein>
    <submittedName>
        <fullName evidence="7">Uncharacterized protein</fullName>
    </submittedName>
</protein>
<feature type="transmembrane region" description="Helical" evidence="6">
    <location>
        <begin position="185"/>
        <end position="206"/>
    </location>
</feature>
<dbReference type="Gene3D" id="1.20.1250.20">
    <property type="entry name" value="MFS general substrate transporter like domains"/>
    <property type="match status" value="1"/>
</dbReference>
<feature type="transmembrane region" description="Helical" evidence="6">
    <location>
        <begin position="331"/>
        <end position="352"/>
    </location>
</feature>
<keyword evidence="2" id="KW-0813">Transport</keyword>
<dbReference type="InterPro" id="IPR036259">
    <property type="entry name" value="MFS_trans_sf"/>
</dbReference>
<accession>A0A7S2WDT9</accession>
<evidence type="ECO:0000256" key="3">
    <source>
        <dbReference type="ARBA" id="ARBA00022692"/>
    </source>
</evidence>
<keyword evidence="4 6" id="KW-1133">Transmembrane helix</keyword>
<feature type="transmembrane region" description="Helical" evidence="6">
    <location>
        <begin position="399"/>
        <end position="422"/>
    </location>
</feature>
<evidence type="ECO:0000256" key="4">
    <source>
        <dbReference type="ARBA" id="ARBA00022989"/>
    </source>
</evidence>
<evidence type="ECO:0000313" key="7">
    <source>
        <dbReference type="EMBL" id="CAD9683054.1"/>
    </source>
</evidence>
<dbReference type="PANTHER" id="PTHR19432:SF35">
    <property type="entry name" value="SOLUTE CARRIER FAMILY 45 MEMBER 3 ISOFORM X1"/>
    <property type="match status" value="1"/>
</dbReference>
<dbReference type="GO" id="GO:0016020">
    <property type="term" value="C:membrane"/>
    <property type="evidence" value="ECO:0007669"/>
    <property type="project" value="UniProtKB-SubCell"/>
</dbReference>
<evidence type="ECO:0000256" key="2">
    <source>
        <dbReference type="ARBA" id="ARBA00022448"/>
    </source>
</evidence>
<evidence type="ECO:0000256" key="5">
    <source>
        <dbReference type="ARBA" id="ARBA00023136"/>
    </source>
</evidence>
<feature type="transmembrane region" description="Helical" evidence="6">
    <location>
        <begin position="306"/>
        <end position="325"/>
    </location>
</feature>
<dbReference type="InterPro" id="IPR011701">
    <property type="entry name" value="MFS"/>
</dbReference>
<evidence type="ECO:0000256" key="6">
    <source>
        <dbReference type="SAM" id="Phobius"/>
    </source>
</evidence>